<dbReference type="Proteomes" id="UP000571701">
    <property type="component" value="Unassembled WGS sequence"/>
</dbReference>
<dbReference type="AlphaFoldDB" id="A0A7W2FPT3"/>
<comment type="caution">
    <text evidence="1">The sequence shown here is derived from an EMBL/GenBank/DDBJ whole genome shotgun (WGS) entry which is preliminary data.</text>
</comment>
<dbReference type="Gene3D" id="2.60.40.10">
    <property type="entry name" value="Immunoglobulins"/>
    <property type="match status" value="1"/>
</dbReference>
<protein>
    <submittedName>
        <fullName evidence="1">Uncharacterized protein</fullName>
    </submittedName>
</protein>
<keyword evidence="2" id="KW-1185">Reference proteome</keyword>
<dbReference type="InterPro" id="IPR013783">
    <property type="entry name" value="Ig-like_fold"/>
</dbReference>
<dbReference type="RefSeq" id="WP_182107638.1">
    <property type="nucleotide sequence ID" value="NZ_JACFYF010000002.1"/>
</dbReference>
<sequence>MTRNVISSICILLALIGCGEQDDASVKASSTVEVLFPLVDSLTTASTIEVRGRGTETNLKVNGVAADTTTFASQGFWVANIPLAYGDNQLTVTYTNESGIEQSLFAPSIRRNAYFLERPTKASFATEVDTLYIFEEYSNSFFSLNTLNEQIDFVYQVSVDYFPNENEYQDEMQEQEPESIVVSKDGQSLYYLVVFQDDLYINRLDTASSTFTTIYGPSSPGYTQPASPSFAKEMPLLLDETNNRLVLTNEYKSSILYTLDLALDSPSLDPLPLVNLPTFDQFLYWGIENSTSLTFVAKAGTSYLSGKINLVDGEHSAGSGLQTNLATCPAIETNNSLTYQSSSNTFYWSDDDDSGNICSYDATTHTLEDITASMQGYPDQNRLSSEFLFSTNEHLYISGTTKTDYQLVQFSPGYSGYSYQLVGDSLSIGGNHINPSTARKALLDLESNKVYYIIRREEQNLYSQLYELDLQTQQWREIGTYTGVTFEDGVLDKNNNHLYLINSSSSDELYRVDIETGTLNKMIDPSHIANIRDYQNFTLTDIDIDVDSGLLYLIREVDDAVPSGYDTIGVLTWNIETEVLSNLVSISNLNTDEKLRTGYGMALDKRNNQVVFSPSTGEKHIWAMNLIDGARSIVSNMTTNSGPPTNNTRDLTIDPSKNVLYGVSHNSESLIRIDIATGERSNHSAEDHQYGVILVRPRGIDINVSTQLALVADERTSSLYIVDLLTQQRVIIQH</sequence>
<name>A0A7W2FPT3_9VIBR</name>
<organism evidence="1 2">
    <name type="scientific">Vibrio marinisediminis</name>
    <dbReference type="NCBI Taxonomy" id="2758441"/>
    <lineage>
        <taxon>Bacteria</taxon>
        <taxon>Pseudomonadati</taxon>
        <taxon>Pseudomonadota</taxon>
        <taxon>Gammaproteobacteria</taxon>
        <taxon>Vibrionales</taxon>
        <taxon>Vibrionaceae</taxon>
        <taxon>Vibrio</taxon>
    </lineage>
</organism>
<accession>A0A7W2FPT3</accession>
<evidence type="ECO:0000313" key="1">
    <source>
        <dbReference type="EMBL" id="MBA5761914.1"/>
    </source>
</evidence>
<dbReference type="InterPro" id="IPR015943">
    <property type="entry name" value="WD40/YVTN_repeat-like_dom_sf"/>
</dbReference>
<dbReference type="SUPFAM" id="SSF75011">
    <property type="entry name" value="3-carboxy-cis,cis-mucoante lactonizing enzyme"/>
    <property type="match status" value="2"/>
</dbReference>
<dbReference type="PROSITE" id="PS51257">
    <property type="entry name" value="PROKAR_LIPOPROTEIN"/>
    <property type="match status" value="1"/>
</dbReference>
<gene>
    <name evidence="1" type="ORF">H2O73_06080</name>
</gene>
<reference evidence="1 2" key="1">
    <citation type="submission" date="2020-07" db="EMBL/GenBank/DDBJ databases">
        <title>Vibrio marinisediminis sp. nov., isolated from marine sediment.</title>
        <authorList>
            <person name="Ji X."/>
        </authorList>
    </citation>
    <scope>NUCLEOTIDE SEQUENCE [LARGE SCALE GENOMIC DNA]</scope>
    <source>
        <strain evidence="1 2">404</strain>
    </source>
</reference>
<evidence type="ECO:0000313" key="2">
    <source>
        <dbReference type="Proteomes" id="UP000571701"/>
    </source>
</evidence>
<dbReference type="Gene3D" id="2.130.10.10">
    <property type="entry name" value="YVTN repeat-like/Quinoprotein amine dehydrogenase"/>
    <property type="match status" value="1"/>
</dbReference>
<dbReference type="EMBL" id="JACFYF010000002">
    <property type="protein sequence ID" value="MBA5761914.1"/>
    <property type="molecule type" value="Genomic_DNA"/>
</dbReference>
<proteinExistence type="predicted"/>